<dbReference type="RefSeq" id="WP_379514692.1">
    <property type="nucleotide sequence ID" value="NZ_JBHSPA010000018.1"/>
</dbReference>
<dbReference type="Pfam" id="PF05719">
    <property type="entry name" value="GPP34"/>
    <property type="match status" value="1"/>
</dbReference>
<keyword evidence="3" id="KW-0446">Lipid-binding</keyword>
<name>A0ABW1CHJ7_9ACTN</name>
<evidence type="ECO:0000256" key="2">
    <source>
        <dbReference type="ARBA" id="ARBA00023034"/>
    </source>
</evidence>
<dbReference type="InterPro" id="IPR038261">
    <property type="entry name" value="GPP34-like_sf"/>
</dbReference>
<comment type="caution">
    <text evidence="5">The sequence shown here is derived from an EMBL/GenBank/DDBJ whole genome shotgun (WGS) entry which is preliminary data.</text>
</comment>
<reference evidence="6" key="1">
    <citation type="journal article" date="2019" name="Int. J. Syst. Evol. Microbiol.">
        <title>The Global Catalogue of Microorganisms (GCM) 10K type strain sequencing project: providing services to taxonomists for standard genome sequencing and annotation.</title>
        <authorList>
            <consortium name="The Broad Institute Genomics Platform"/>
            <consortium name="The Broad Institute Genome Sequencing Center for Infectious Disease"/>
            <person name="Wu L."/>
            <person name="Ma J."/>
        </authorList>
    </citation>
    <scope>NUCLEOTIDE SEQUENCE [LARGE SCALE GENOMIC DNA]</scope>
    <source>
        <strain evidence="6">CCUG 53903</strain>
    </source>
</reference>
<organism evidence="5 6">
    <name type="scientific">Nonomuraea insulae</name>
    <dbReference type="NCBI Taxonomy" id="1616787"/>
    <lineage>
        <taxon>Bacteria</taxon>
        <taxon>Bacillati</taxon>
        <taxon>Actinomycetota</taxon>
        <taxon>Actinomycetes</taxon>
        <taxon>Streptosporangiales</taxon>
        <taxon>Streptosporangiaceae</taxon>
        <taxon>Nonomuraea</taxon>
    </lineage>
</organism>
<accession>A0ABW1CHJ7</accession>
<evidence type="ECO:0000313" key="5">
    <source>
        <dbReference type="EMBL" id="MFC5825169.1"/>
    </source>
</evidence>
<dbReference type="Gene3D" id="1.10.3630.10">
    <property type="entry name" value="yeast vps74-n-term truncation variant domain like"/>
    <property type="match status" value="1"/>
</dbReference>
<proteinExistence type="predicted"/>
<protein>
    <submittedName>
        <fullName evidence="5">GPP34 family phosphoprotein</fullName>
    </submittedName>
</protein>
<evidence type="ECO:0000256" key="3">
    <source>
        <dbReference type="ARBA" id="ARBA00023121"/>
    </source>
</evidence>
<evidence type="ECO:0000256" key="4">
    <source>
        <dbReference type="ARBA" id="ARBA00023136"/>
    </source>
</evidence>
<keyword evidence="4" id="KW-0472">Membrane</keyword>
<keyword evidence="6" id="KW-1185">Reference proteome</keyword>
<dbReference type="EMBL" id="JBHSPA010000018">
    <property type="protein sequence ID" value="MFC5825169.1"/>
    <property type="molecule type" value="Genomic_DNA"/>
</dbReference>
<sequence length="216" mass="23943">MSGPIQVLADDFFLVSWDTTGSGKPRLHVQGVALGLAGALIGELVLRRRVAVRGVRLDMVDSRRVQENVADKVLSDIGNSPHHTDVRTWLSYLAQRSVEEVSGRLMSAGLLERETPKLLKRKQSRYFSTDFSHAIWPLTRLRLALAQRRPLAPQDMALATLMDACDLTDTVLDDPDGRRAAHRYLATMLATMPQPLSDLSRQVNAAVGDAVLTYRT</sequence>
<keyword evidence="2" id="KW-0333">Golgi apparatus</keyword>
<dbReference type="Proteomes" id="UP001596058">
    <property type="component" value="Unassembled WGS sequence"/>
</dbReference>
<comment type="subcellular location">
    <subcellularLocation>
        <location evidence="1">Golgi apparatus membrane</location>
        <topology evidence="1">Peripheral membrane protein</topology>
        <orientation evidence="1">Cytoplasmic side</orientation>
    </subcellularLocation>
</comment>
<dbReference type="InterPro" id="IPR008628">
    <property type="entry name" value="GPP34-like"/>
</dbReference>
<gene>
    <name evidence="5" type="ORF">ACFPZ3_15005</name>
</gene>
<evidence type="ECO:0000313" key="6">
    <source>
        <dbReference type="Proteomes" id="UP001596058"/>
    </source>
</evidence>
<evidence type="ECO:0000256" key="1">
    <source>
        <dbReference type="ARBA" id="ARBA00004255"/>
    </source>
</evidence>